<proteinExistence type="predicted"/>
<dbReference type="Proteomes" id="UP000649151">
    <property type="component" value="Unassembled WGS sequence"/>
</dbReference>
<evidence type="ECO:0000313" key="1">
    <source>
        <dbReference type="EMBL" id="MBC5788231.1"/>
    </source>
</evidence>
<evidence type="ECO:0000313" key="2">
    <source>
        <dbReference type="Proteomes" id="UP000649151"/>
    </source>
</evidence>
<reference evidence="1 2" key="1">
    <citation type="submission" date="2020-08" db="EMBL/GenBank/DDBJ databases">
        <title>Genome public.</title>
        <authorList>
            <person name="Liu C."/>
            <person name="Sun Q."/>
        </authorList>
    </citation>
    <scope>NUCLEOTIDE SEQUENCE [LARGE SCALE GENOMIC DNA]</scope>
    <source>
        <strain evidence="1 2">NSJ-27</strain>
    </source>
</reference>
<gene>
    <name evidence="1" type="ORF">H8Z77_09420</name>
</gene>
<accession>A0ABR7ISV3</accession>
<keyword evidence="2" id="KW-1185">Reference proteome</keyword>
<sequence length="155" mass="17112">MSKNKWRWILIIIIVLLIVGVCIAVPILRQSQSGLQLDSNASAWEPTTSIQTTEEQGIQIPGYGTIYFAAGEKDVPITLYNPEENTCNFVFELSIEGDEPFYQTGLVEPGKAVTEISLKNPFTAGNYKMHILVKAYDQDGNSLNSGDVKTTLVVQ</sequence>
<dbReference type="EMBL" id="JACOQK010000001">
    <property type="protein sequence ID" value="MBC5788231.1"/>
    <property type="molecule type" value="Genomic_DNA"/>
</dbReference>
<comment type="caution">
    <text evidence="1">The sequence shown here is derived from an EMBL/GenBank/DDBJ whole genome shotgun (WGS) entry which is preliminary data.</text>
</comment>
<protein>
    <submittedName>
        <fullName evidence="1">Uncharacterized protein</fullName>
    </submittedName>
</protein>
<name>A0ABR7ISV3_9CLOT</name>
<dbReference type="RefSeq" id="WP_186996850.1">
    <property type="nucleotide sequence ID" value="NZ_JACOQK010000001.1"/>
</dbReference>
<organism evidence="1 2">
    <name type="scientific">Clostridium facile</name>
    <dbReference type="NCBI Taxonomy" id="2763035"/>
    <lineage>
        <taxon>Bacteria</taxon>
        <taxon>Bacillati</taxon>
        <taxon>Bacillota</taxon>
        <taxon>Clostridia</taxon>
        <taxon>Eubacteriales</taxon>
        <taxon>Clostridiaceae</taxon>
        <taxon>Clostridium</taxon>
    </lineage>
</organism>